<dbReference type="RefSeq" id="WP_048118916.1">
    <property type="nucleotide sequence ID" value="NZ_CP009530.1"/>
</dbReference>
<gene>
    <name evidence="2" type="ORF">MSBR2_1285</name>
</gene>
<sequence>MKTRKFVDMSKLTLKALLSLGILAISLSSIAFAETNTSPISTNEQIPITLNIDQADEITTFYLEELSGTIPELSDWKDASTEPDITFYDLEGNITAYAFDVMKNNQYDGYIIASATKDKYPILEFSKGKLPSKISTMTKKSQLKVAKYASENKLSIEKSTPIYEGATFYYTEYNLQDSKNMVKKKVIVDLVTSKIISEDAENISAITGKVETVESDEIEEAWNDLENRMEGKSAGGKTVVITATSKAISNVPYYSANTAGCAPAAGAMVLGYWDTHGYPNIPSGNTLISELATAMGTYHGSTNPSTVDDGIETVCSNHGYTNFNAITYSGTMYMSNVVSEINANRPFVLGMYGAGTRVGGSTDYGDHGVTCMGYYYQGTTQYLKLHDGWDTSAPHYITYGNWDSAIPVWVRP</sequence>
<dbReference type="AlphaFoldDB" id="A0A0E3LQ79"/>
<dbReference type="GeneID" id="24800256"/>
<dbReference type="InterPro" id="IPR038765">
    <property type="entry name" value="Papain-like_cys_pep_sf"/>
</dbReference>
<dbReference type="InterPro" id="IPR039564">
    <property type="entry name" value="Peptidase_C39-like"/>
</dbReference>
<protein>
    <recommendedName>
        <fullName evidence="1">Peptidase C39-like domain-containing protein</fullName>
    </recommendedName>
</protein>
<evidence type="ECO:0000313" key="2">
    <source>
        <dbReference type="EMBL" id="AKB57801.1"/>
    </source>
</evidence>
<organism evidence="2 3">
    <name type="scientific">Methanosarcina barkeri 227</name>
    <dbReference type="NCBI Taxonomy" id="1434106"/>
    <lineage>
        <taxon>Archaea</taxon>
        <taxon>Methanobacteriati</taxon>
        <taxon>Methanobacteriota</taxon>
        <taxon>Stenosarchaea group</taxon>
        <taxon>Methanomicrobia</taxon>
        <taxon>Methanosarcinales</taxon>
        <taxon>Methanosarcinaceae</taxon>
        <taxon>Methanosarcina</taxon>
    </lineage>
</organism>
<name>A0A0E3LQ79_METBA</name>
<feature type="domain" description="Peptidase C39-like" evidence="1">
    <location>
        <begin position="250"/>
        <end position="387"/>
    </location>
</feature>
<dbReference type="Proteomes" id="UP000033079">
    <property type="component" value="Chromosome"/>
</dbReference>
<evidence type="ECO:0000313" key="3">
    <source>
        <dbReference type="Proteomes" id="UP000033079"/>
    </source>
</evidence>
<accession>A0A0E3LQ79</accession>
<dbReference type="HOGENOM" id="CLU_025918_0_0_2"/>
<dbReference type="Pfam" id="PF13529">
    <property type="entry name" value="Peptidase_C39_2"/>
    <property type="match status" value="1"/>
</dbReference>
<proteinExistence type="predicted"/>
<reference evidence="2 3" key="1">
    <citation type="submission" date="2014-07" db="EMBL/GenBank/DDBJ databases">
        <title>Methanogenic archaea and the global carbon cycle.</title>
        <authorList>
            <person name="Henriksen J.R."/>
            <person name="Luke J."/>
            <person name="Reinhart S."/>
            <person name="Benedict M.N."/>
            <person name="Youngblut N.D."/>
            <person name="Metcalf M.E."/>
            <person name="Whitaker R.J."/>
            <person name="Metcalf W.W."/>
        </authorList>
    </citation>
    <scope>NUCLEOTIDE SEQUENCE [LARGE SCALE GENOMIC DNA]</scope>
    <source>
        <strain evidence="2 3">227</strain>
    </source>
</reference>
<dbReference type="SUPFAM" id="SSF54001">
    <property type="entry name" value="Cysteine proteinases"/>
    <property type="match status" value="1"/>
</dbReference>
<dbReference type="PATRIC" id="fig|1434106.5.peg.1652"/>
<dbReference type="EMBL" id="CP009530">
    <property type="protein sequence ID" value="AKB57801.1"/>
    <property type="molecule type" value="Genomic_DNA"/>
</dbReference>
<evidence type="ECO:0000259" key="1">
    <source>
        <dbReference type="Pfam" id="PF13529"/>
    </source>
</evidence>
<dbReference type="KEGG" id="mbar:MSBR2_1285"/>